<name>A0ABV8ZZT4_9ACTN</name>
<evidence type="ECO:0000313" key="2">
    <source>
        <dbReference type="EMBL" id="MFC4493214.1"/>
    </source>
</evidence>
<sequence length="89" mass="9372">MSRKRKLSRKHKVVAGVSAVAMVAGIAAVTVSTSQAAEACAGLDQALQNNQNFIAAQQANPDAQSEARIANRQAVIDLIQQRRQAAGCQ</sequence>
<accession>A0ABV8ZZT4</accession>
<reference evidence="3" key="1">
    <citation type="journal article" date="2019" name="Int. J. Syst. Evol. Microbiol.">
        <title>The Global Catalogue of Microorganisms (GCM) 10K type strain sequencing project: providing services to taxonomists for standard genome sequencing and annotation.</title>
        <authorList>
            <consortium name="The Broad Institute Genomics Platform"/>
            <consortium name="The Broad Institute Genome Sequencing Center for Infectious Disease"/>
            <person name="Wu L."/>
            <person name="Ma J."/>
        </authorList>
    </citation>
    <scope>NUCLEOTIDE SEQUENCE [LARGE SCALE GENOMIC DNA]</scope>
    <source>
        <strain evidence="3">CGMCC 4.7357</strain>
    </source>
</reference>
<organism evidence="2 3">
    <name type="scientific">Streptomyces ovatisporus</name>
    <dbReference type="NCBI Taxonomy" id="1128682"/>
    <lineage>
        <taxon>Bacteria</taxon>
        <taxon>Bacillati</taxon>
        <taxon>Actinomycetota</taxon>
        <taxon>Actinomycetes</taxon>
        <taxon>Kitasatosporales</taxon>
        <taxon>Streptomycetaceae</taxon>
        <taxon>Streptomyces</taxon>
    </lineage>
</organism>
<comment type="caution">
    <text evidence="2">The sequence shown here is derived from an EMBL/GenBank/DDBJ whole genome shotgun (WGS) entry which is preliminary data.</text>
</comment>
<dbReference type="Proteomes" id="UP001595997">
    <property type="component" value="Unassembled WGS sequence"/>
</dbReference>
<protein>
    <recommendedName>
        <fullName evidence="4">Secreted protein</fullName>
    </recommendedName>
</protein>
<evidence type="ECO:0000313" key="3">
    <source>
        <dbReference type="Proteomes" id="UP001595997"/>
    </source>
</evidence>
<feature type="chain" id="PRO_5045809800" description="Secreted protein" evidence="1">
    <location>
        <begin position="37"/>
        <end position="89"/>
    </location>
</feature>
<proteinExistence type="predicted"/>
<keyword evidence="3" id="KW-1185">Reference proteome</keyword>
<dbReference type="EMBL" id="JBHSFH010000003">
    <property type="protein sequence ID" value="MFC4493214.1"/>
    <property type="molecule type" value="Genomic_DNA"/>
</dbReference>
<evidence type="ECO:0008006" key="4">
    <source>
        <dbReference type="Google" id="ProtNLM"/>
    </source>
</evidence>
<feature type="signal peptide" evidence="1">
    <location>
        <begin position="1"/>
        <end position="36"/>
    </location>
</feature>
<keyword evidence="1" id="KW-0732">Signal</keyword>
<gene>
    <name evidence="2" type="ORF">ACFPA8_03575</name>
</gene>
<evidence type="ECO:0000256" key="1">
    <source>
        <dbReference type="SAM" id="SignalP"/>
    </source>
</evidence>
<dbReference type="RefSeq" id="WP_386442083.1">
    <property type="nucleotide sequence ID" value="NZ_JBHSFH010000003.1"/>
</dbReference>